<dbReference type="SMART" id="SM00903">
    <property type="entry name" value="Flavin_Reduct"/>
    <property type="match status" value="1"/>
</dbReference>
<keyword evidence="3" id="KW-0472">Membrane</keyword>
<dbReference type="Proteomes" id="UP001150925">
    <property type="component" value="Unassembled WGS sequence"/>
</dbReference>
<organism evidence="5 6">
    <name type="scientific">Dispira parvispora</name>
    <dbReference type="NCBI Taxonomy" id="1520584"/>
    <lineage>
        <taxon>Eukaryota</taxon>
        <taxon>Fungi</taxon>
        <taxon>Fungi incertae sedis</taxon>
        <taxon>Zoopagomycota</taxon>
        <taxon>Kickxellomycotina</taxon>
        <taxon>Dimargaritomycetes</taxon>
        <taxon>Dimargaritales</taxon>
        <taxon>Dimargaritaceae</taxon>
        <taxon>Dispira</taxon>
    </lineage>
</organism>
<dbReference type="Pfam" id="PF01613">
    <property type="entry name" value="Flavin_Reduct"/>
    <property type="match status" value="1"/>
</dbReference>
<proteinExistence type="predicted"/>
<dbReference type="EMBL" id="JANBPY010000370">
    <property type="protein sequence ID" value="KAJ1967242.1"/>
    <property type="molecule type" value="Genomic_DNA"/>
</dbReference>
<feature type="compositionally biased region" description="Low complexity" evidence="2">
    <location>
        <begin position="174"/>
        <end position="191"/>
    </location>
</feature>
<sequence>MKLQNQLTPLPISTLCAILSAVVVLTTYDYTNGRPMGMTVGSFSSVSLKPPIVSFNIRNPSRFGKVLHSNHITPTNSPDDVLQSTVGINILSHTQAIVSDLFASPQFQYNPTHDPFQSLPHALLSPDCPVPLLQDTVGGFVGSTGKVVTVGDHDVWFVWLTDVWNRSILQSGNPESGGKPGPKTTPRTPSPLFLKSSRVSDELATEMLDTDLSVHTEPALLYCNRVYRSLSENTSPISTKTDSDSTDDI</sequence>
<keyword evidence="3" id="KW-0812">Transmembrane</keyword>
<dbReference type="InterPro" id="IPR002563">
    <property type="entry name" value="Flavin_Rdtase-like_dom"/>
</dbReference>
<keyword evidence="3" id="KW-1133">Transmembrane helix</keyword>
<dbReference type="AlphaFoldDB" id="A0A9W8AX37"/>
<evidence type="ECO:0000256" key="1">
    <source>
        <dbReference type="ARBA" id="ARBA00023002"/>
    </source>
</evidence>
<comment type="caution">
    <text evidence="5">The sequence shown here is derived from an EMBL/GenBank/DDBJ whole genome shotgun (WGS) entry which is preliminary data.</text>
</comment>
<accession>A0A9W8AX37</accession>
<evidence type="ECO:0000256" key="3">
    <source>
        <dbReference type="SAM" id="Phobius"/>
    </source>
</evidence>
<feature type="transmembrane region" description="Helical" evidence="3">
    <location>
        <begin position="12"/>
        <end position="30"/>
    </location>
</feature>
<keyword evidence="1" id="KW-0560">Oxidoreductase</keyword>
<protein>
    <recommendedName>
        <fullName evidence="4">Flavin reductase like domain-containing protein</fullName>
    </recommendedName>
</protein>
<dbReference type="Gene3D" id="2.30.110.10">
    <property type="entry name" value="Electron Transport, Fmn-binding Protein, Chain A"/>
    <property type="match status" value="1"/>
</dbReference>
<gene>
    <name evidence="5" type="ORF">IWQ62_001982</name>
</gene>
<evidence type="ECO:0000313" key="6">
    <source>
        <dbReference type="Proteomes" id="UP001150925"/>
    </source>
</evidence>
<dbReference type="InterPro" id="IPR012349">
    <property type="entry name" value="Split_barrel_FMN-bd"/>
</dbReference>
<dbReference type="GO" id="GO:0010181">
    <property type="term" value="F:FMN binding"/>
    <property type="evidence" value="ECO:0007669"/>
    <property type="project" value="InterPro"/>
</dbReference>
<dbReference type="InterPro" id="IPR050268">
    <property type="entry name" value="NADH-dep_flavin_reductase"/>
</dbReference>
<name>A0A9W8AX37_9FUNG</name>
<dbReference type="SUPFAM" id="SSF50475">
    <property type="entry name" value="FMN-binding split barrel"/>
    <property type="match status" value="1"/>
</dbReference>
<reference evidence="5" key="1">
    <citation type="submission" date="2022-07" db="EMBL/GenBank/DDBJ databases">
        <title>Phylogenomic reconstructions and comparative analyses of Kickxellomycotina fungi.</title>
        <authorList>
            <person name="Reynolds N.K."/>
            <person name="Stajich J.E."/>
            <person name="Barry K."/>
            <person name="Grigoriev I.V."/>
            <person name="Crous P."/>
            <person name="Smith M.E."/>
        </authorList>
    </citation>
    <scope>NUCLEOTIDE SEQUENCE</scope>
    <source>
        <strain evidence="5">RSA 1196</strain>
    </source>
</reference>
<dbReference type="PANTHER" id="PTHR30466:SF1">
    <property type="entry name" value="FMN REDUCTASE (NADH) RUTF"/>
    <property type="match status" value="1"/>
</dbReference>
<keyword evidence="6" id="KW-1185">Reference proteome</keyword>
<evidence type="ECO:0000313" key="5">
    <source>
        <dbReference type="EMBL" id="KAJ1967242.1"/>
    </source>
</evidence>
<evidence type="ECO:0000259" key="4">
    <source>
        <dbReference type="SMART" id="SM00903"/>
    </source>
</evidence>
<dbReference type="GO" id="GO:0042602">
    <property type="term" value="F:riboflavin reductase (NADPH) activity"/>
    <property type="evidence" value="ECO:0007669"/>
    <property type="project" value="TreeGrafter"/>
</dbReference>
<feature type="region of interest" description="Disordered" evidence="2">
    <location>
        <begin position="171"/>
        <end position="193"/>
    </location>
</feature>
<evidence type="ECO:0000256" key="2">
    <source>
        <dbReference type="SAM" id="MobiDB-lite"/>
    </source>
</evidence>
<feature type="domain" description="Flavin reductase like" evidence="4">
    <location>
        <begin position="15"/>
        <end position="175"/>
    </location>
</feature>
<dbReference type="PANTHER" id="PTHR30466">
    <property type="entry name" value="FLAVIN REDUCTASE"/>
    <property type="match status" value="1"/>
</dbReference>
<dbReference type="OrthoDB" id="2015405at2759"/>